<dbReference type="Gene3D" id="2.170.16.10">
    <property type="entry name" value="Hedgehog/Intein (Hint) domain"/>
    <property type="match status" value="1"/>
</dbReference>
<reference evidence="2 3" key="1">
    <citation type="submission" date="2018-09" db="EMBL/GenBank/DDBJ databases">
        <title>The complete genome sequence of Neokomagataea tanensis NBRC 106556(T).</title>
        <authorList>
            <person name="Chua K.-O."/>
            <person name="See-Too W.-S."/>
            <person name="Hong K.-W."/>
            <person name="Yin W.-F."/>
            <person name="Chan K.-G."/>
        </authorList>
    </citation>
    <scope>NUCLEOTIDE SEQUENCE [LARGE SCALE GENOMIC DNA]</scope>
    <source>
        <strain evidence="3">AH13 \ NBRC 106556</strain>
    </source>
</reference>
<name>A0A4Y6V7S7_9PROT</name>
<feature type="domain" description="Hedgehog/Intein (Hint)" evidence="1">
    <location>
        <begin position="154"/>
        <end position="287"/>
    </location>
</feature>
<organism evidence="2 3">
    <name type="scientific">Neokomagataea tanensis</name>
    <dbReference type="NCBI Taxonomy" id="661191"/>
    <lineage>
        <taxon>Bacteria</taxon>
        <taxon>Pseudomonadati</taxon>
        <taxon>Pseudomonadota</taxon>
        <taxon>Alphaproteobacteria</taxon>
        <taxon>Acetobacterales</taxon>
        <taxon>Acetobacteraceae</taxon>
        <taxon>Neokomagataea</taxon>
    </lineage>
</organism>
<dbReference type="EMBL" id="CP032485">
    <property type="protein sequence ID" value="QDH24395.1"/>
    <property type="molecule type" value="Genomic_DNA"/>
</dbReference>
<sequence>MATTVDDKTGDISFAGNTSYAINGGTLSLSDSSPIFGFSSNTTSTATVSSAGGEFDISLNSSIFSGFSGNRTYNLNITNTPPSTFLITFNLDGNSTSATARYNGSTTTLTFNVTGGFIITSSITINVTMQGNPYGLVTNRSTNIDTNNDGEGQICYLRGTLIETPSGRVAVETLSQGDEVYVYDGMNRHAVPLKWVGRKTVTAKSQEGRPVRIRANALADNVPFKDLVVTPEHCLFLNNAFVPARMLVNGKSIVVDQQDSFEIFHIETDNHAVVMADGALAESYLDTGNRRTFQSKGKIVFGGFDRLKTWEDDAAAVLETRREFVEPLHKAFSDRATALGFKSVVSEQEWSQDPELRLVCEDGTVFAPMRQVGGRYVFQVPSHVTRVGLRSRTCQPKDTIGPFVDDRRHLGVLVGDITLFESEETRAITSHLEEDAAPGWHSIDEAGHRWTKGLAALSLGERSGTTLGILSVEVVTCGPYLTETSNIREQRVVA</sequence>
<dbReference type="SUPFAM" id="SSF51294">
    <property type="entry name" value="Hedgehog/intein (Hint) domain"/>
    <property type="match status" value="1"/>
</dbReference>
<dbReference type="InterPro" id="IPR036844">
    <property type="entry name" value="Hint_dom_sf"/>
</dbReference>
<evidence type="ECO:0000259" key="1">
    <source>
        <dbReference type="Pfam" id="PF13403"/>
    </source>
</evidence>
<dbReference type="Proteomes" id="UP000317214">
    <property type="component" value="Chromosome"/>
</dbReference>
<proteinExistence type="predicted"/>
<accession>A0A4Y6V7S7</accession>
<dbReference type="Pfam" id="PF13403">
    <property type="entry name" value="Hint_2"/>
    <property type="match status" value="1"/>
</dbReference>
<dbReference type="OrthoDB" id="6305173at2"/>
<dbReference type="RefSeq" id="WP_141492238.1">
    <property type="nucleotide sequence ID" value="NZ_CP032485.1"/>
</dbReference>
<protein>
    <recommendedName>
        <fullName evidence="1">Hedgehog/Intein (Hint) domain-containing protein</fullName>
    </recommendedName>
</protein>
<gene>
    <name evidence="2" type="ORF">D5366_03020</name>
</gene>
<evidence type="ECO:0000313" key="3">
    <source>
        <dbReference type="Proteomes" id="UP000317214"/>
    </source>
</evidence>
<dbReference type="AlphaFoldDB" id="A0A4Y6V7S7"/>
<evidence type="ECO:0000313" key="2">
    <source>
        <dbReference type="EMBL" id="QDH24395.1"/>
    </source>
</evidence>
<dbReference type="KEGG" id="ntn:D5366_03020"/>
<dbReference type="InterPro" id="IPR028992">
    <property type="entry name" value="Hedgehog/Intein_dom"/>
</dbReference>
<keyword evidence="3" id="KW-1185">Reference proteome</keyword>